<dbReference type="NCBIfam" id="TIGR00229">
    <property type="entry name" value="sensory_box"/>
    <property type="match status" value="2"/>
</dbReference>
<dbReference type="Pfam" id="PF08447">
    <property type="entry name" value="PAS_3"/>
    <property type="match status" value="1"/>
</dbReference>
<dbReference type="Gene3D" id="3.20.20.450">
    <property type="entry name" value="EAL domain"/>
    <property type="match status" value="1"/>
</dbReference>
<dbReference type="InterPro" id="IPR013655">
    <property type="entry name" value="PAS_fold_3"/>
</dbReference>
<dbReference type="PROSITE" id="PS50113">
    <property type="entry name" value="PAC"/>
    <property type="match status" value="1"/>
</dbReference>
<dbReference type="InterPro" id="IPR000160">
    <property type="entry name" value="GGDEF_dom"/>
</dbReference>
<organism evidence="5 6">
    <name type="scientific">Desulfobaculum bizertense DSM 18034</name>
    <dbReference type="NCBI Taxonomy" id="1121442"/>
    <lineage>
        <taxon>Bacteria</taxon>
        <taxon>Pseudomonadati</taxon>
        <taxon>Thermodesulfobacteriota</taxon>
        <taxon>Desulfovibrionia</taxon>
        <taxon>Desulfovibrionales</taxon>
        <taxon>Desulfovibrionaceae</taxon>
        <taxon>Desulfobaculum</taxon>
    </lineage>
</organism>
<dbReference type="InterPro" id="IPR035965">
    <property type="entry name" value="PAS-like_dom_sf"/>
</dbReference>
<evidence type="ECO:0000313" key="5">
    <source>
        <dbReference type="EMBL" id="SKA82849.1"/>
    </source>
</evidence>
<dbReference type="SUPFAM" id="SSF55073">
    <property type="entry name" value="Nucleotide cyclase"/>
    <property type="match status" value="1"/>
</dbReference>
<dbReference type="AlphaFoldDB" id="A0A1T4X035"/>
<protein>
    <submittedName>
        <fullName evidence="5">PAS domain S-box-containing protein/diguanylate cyclase (GGDEF) domain-containing protein</fullName>
    </submittedName>
</protein>
<dbReference type="Gene3D" id="3.30.450.40">
    <property type="match status" value="1"/>
</dbReference>
<dbReference type="InterPro" id="IPR003018">
    <property type="entry name" value="GAF"/>
</dbReference>
<feature type="domain" description="PAC" evidence="2">
    <location>
        <begin position="411"/>
        <end position="464"/>
    </location>
</feature>
<evidence type="ECO:0000259" key="3">
    <source>
        <dbReference type="PROSITE" id="PS50883"/>
    </source>
</evidence>
<dbReference type="PANTHER" id="PTHR44757:SF2">
    <property type="entry name" value="BIOFILM ARCHITECTURE MAINTENANCE PROTEIN MBAA"/>
    <property type="match status" value="1"/>
</dbReference>
<dbReference type="STRING" id="1121442.SAMN02745702_02837"/>
<dbReference type="FunFam" id="3.30.70.270:FF:000001">
    <property type="entry name" value="Diguanylate cyclase domain protein"/>
    <property type="match status" value="1"/>
</dbReference>
<dbReference type="SMART" id="SM00052">
    <property type="entry name" value="EAL"/>
    <property type="match status" value="1"/>
</dbReference>
<dbReference type="InterPro" id="IPR029787">
    <property type="entry name" value="Nucleotide_cyclase"/>
</dbReference>
<sequence length="901" mass="102463">MKHKKVPHRQSDTTTQIRALQNRNAQLHSSLQELLKLIHPAQPSTYVPEWVTQALEHSPSLVVMTDNYGKILYANSAVSALSGYSKKELLGSQIQNSLLQGQEGTFAHIASVLHSGRSWKGKIPHQCKRSQSVLLEGAVFQHEDGLGVPQFVGLWENVSDHAEIQKEKAKLSRELSLLDEISGLRDFGCKTCQFCEDVSKVLKKYVGFDSLYFGLVDPETNALHFPYATGPIPHPTPVENVWDKELEAPFLTVIRTGRPLLWHPESSSLPRSAKIPASWFGLPLRTPQRIGGILCLQHSTAPERFSRDDFKLLKNITPQLALSFEQIRFEEELNISQMRSQQVLDTAHDMELWKSPESEQLLYVSPSCERLTGRTSSEFMENPDLISRIVHVEDRAQWVKFYTKKTQFRNRRHEFRIVRKDGEECWVCAVCKNIPGPDGKTDQGLRCSLRDITKHKKLEENLSYKADHDSLTGLTNRNVATRHAKQVMAKSRRRKKYNYAVIFLDLDRFKFVNDSFGHSCGDSLLKEVAGRLLSCIRETDTVSRYGGDEFIIVLDELENRNDAIKIVKRIRESLALPFLTQDKKITLSASFGLVLSPSNEPSPEEMIRSANIALHVAKESGRNKIRVFSKKMLERVLKMSRLEHELQAARKNNQFFLVYQPIFETGTEKLSGMEALCRWQHPKHGLLYPKEFIPIAEESGDIIDLGLWVLREACSTMAAWHKNFPELSELIISVNISAVQFRMASLVDQVSTILEETQLQPDKLNLEITESTIMENAESALFMLKRLKTLGIRLSIDDFGTGYSSLSYLRQFPVTSLKVDKSFTADMLEEENSLEIIKAMLALANAMKLEVIVEGVEQSHQLKELERIQCKYVQGFHLARPLSLEKAEDLLAKTHTCLEAE</sequence>
<feature type="domain" description="EAL" evidence="3">
    <location>
        <begin position="639"/>
        <end position="895"/>
    </location>
</feature>
<dbReference type="SUPFAM" id="SSF141868">
    <property type="entry name" value="EAL domain-like"/>
    <property type="match status" value="1"/>
</dbReference>
<dbReference type="EMBL" id="FUYA01000013">
    <property type="protein sequence ID" value="SKA82849.1"/>
    <property type="molecule type" value="Genomic_DNA"/>
</dbReference>
<dbReference type="Pfam" id="PF00989">
    <property type="entry name" value="PAS"/>
    <property type="match status" value="1"/>
</dbReference>
<dbReference type="InterPro" id="IPR013767">
    <property type="entry name" value="PAS_fold"/>
</dbReference>
<gene>
    <name evidence="5" type="ORF">SAMN02745702_02837</name>
</gene>
<dbReference type="Gene3D" id="3.30.70.270">
    <property type="match status" value="1"/>
</dbReference>
<dbReference type="InterPro" id="IPR035919">
    <property type="entry name" value="EAL_sf"/>
</dbReference>
<accession>A0A1T4X035</accession>
<dbReference type="NCBIfam" id="TIGR00254">
    <property type="entry name" value="GGDEF"/>
    <property type="match status" value="1"/>
</dbReference>
<evidence type="ECO:0000313" key="6">
    <source>
        <dbReference type="Proteomes" id="UP000189733"/>
    </source>
</evidence>
<dbReference type="GO" id="GO:0003824">
    <property type="term" value="F:catalytic activity"/>
    <property type="evidence" value="ECO:0007669"/>
    <property type="project" value="UniProtKB-ARBA"/>
</dbReference>
<dbReference type="InterPro" id="IPR029016">
    <property type="entry name" value="GAF-like_dom_sf"/>
</dbReference>
<feature type="domain" description="PAS" evidence="1">
    <location>
        <begin position="47"/>
        <end position="91"/>
    </location>
</feature>
<dbReference type="PROSITE" id="PS50887">
    <property type="entry name" value="GGDEF"/>
    <property type="match status" value="1"/>
</dbReference>
<feature type="domain" description="PAS" evidence="1">
    <location>
        <begin position="336"/>
        <end position="395"/>
    </location>
</feature>
<keyword evidence="6" id="KW-1185">Reference proteome</keyword>
<dbReference type="PROSITE" id="PS50883">
    <property type="entry name" value="EAL"/>
    <property type="match status" value="1"/>
</dbReference>
<name>A0A1T4X035_9BACT</name>
<dbReference type="CDD" id="cd00130">
    <property type="entry name" value="PAS"/>
    <property type="match status" value="2"/>
</dbReference>
<dbReference type="SUPFAM" id="SSF55781">
    <property type="entry name" value="GAF domain-like"/>
    <property type="match status" value="1"/>
</dbReference>
<proteinExistence type="predicted"/>
<dbReference type="Pfam" id="PF01590">
    <property type="entry name" value="GAF"/>
    <property type="match status" value="1"/>
</dbReference>
<dbReference type="Gene3D" id="3.30.450.20">
    <property type="entry name" value="PAS domain"/>
    <property type="match status" value="2"/>
</dbReference>
<reference evidence="5 6" key="1">
    <citation type="submission" date="2017-02" db="EMBL/GenBank/DDBJ databases">
        <authorList>
            <person name="Peterson S.W."/>
        </authorList>
    </citation>
    <scope>NUCLEOTIDE SEQUENCE [LARGE SCALE GENOMIC DNA]</scope>
    <source>
        <strain evidence="5 6">DSM 18034</strain>
    </source>
</reference>
<dbReference type="SUPFAM" id="SSF55785">
    <property type="entry name" value="PYP-like sensor domain (PAS domain)"/>
    <property type="match status" value="2"/>
</dbReference>
<dbReference type="SMART" id="SM00091">
    <property type="entry name" value="PAS"/>
    <property type="match status" value="2"/>
</dbReference>
<dbReference type="InterPro" id="IPR001633">
    <property type="entry name" value="EAL_dom"/>
</dbReference>
<evidence type="ECO:0000259" key="1">
    <source>
        <dbReference type="PROSITE" id="PS50112"/>
    </source>
</evidence>
<dbReference type="SMART" id="SM00267">
    <property type="entry name" value="GGDEF"/>
    <property type="match status" value="1"/>
</dbReference>
<dbReference type="InterPro" id="IPR043128">
    <property type="entry name" value="Rev_trsase/Diguanyl_cyclase"/>
</dbReference>
<dbReference type="InterPro" id="IPR000700">
    <property type="entry name" value="PAS-assoc_C"/>
</dbReference>
<dbReference type="Proteomes" id="UP000189733">
    <property type="component" value="Unassembled WGS sequence"/>
</dbReference>
<dbReference type="PANTHER" id="PTHR44757">
    <property type="entry name" value="DIGUANYLATE CYCLASE DGCP"/>
    <property type="match status" value="1"/>
</dbReference>
<dbReference type="InterPro" id="IPR052155">
    <property type="entry name" value="Biofilm_reg_signaling"/>
</dbReference>
<evidence type="ECO:0000259" key="4">
    <source>
        <dbReference type="PROSITE" id="PS50887"/>
    </source>
</evidence>
<dbReference type="InterPro" id="IPR000014">
    <property type="entry name" value="PAS"/>
</dbReference>
<dbReference type="PROSITE" id="PS50112">
    <property type="entry name" value="PAS"/>
    <property type="match status" value="2"/>
</dbReference>
<dbReference type="OrthoDB" id="7673416at2"/>
<feature type="domain" description="GGDEF" evidence="4">
    <location>
        <begin position="497"/>
        <end position="630"/>
    </location>
</feature>
<dbReference type="Pfam" id="PF00990">
    <property type="entry name" value="GGDEF"/>
    <property type="match status" value="1"/>
</dbReference>
<evidence type="ECO:0000259" key="2">
    <source>
        <dbReference type="PROSITE" id="PS50113"/>
    </source>
</evidence>
<dbReference type="SMART" id="SM00065">
    <property type="entry name" value="GAF"/>
    <property type="match status" value="1"/>
</dbReference>
<dbReference type="RefSeq" id="WP_078686102.1">
    <property type="nucleotide sequence ID" value="NZ_FUYA01000013.1"/>
</dbReference>
<dbReference type="Pfam" id="PF00563">
    <property type="entry name" value="EAL"/>
    <property type="match status" value="1"/>
</dbReference>
<dbReference type="GO" id="GO:0006355">
    <property type="term" value="P:regulation of DNA-templated transcription"/>
    <property type="evidence" value="ECO:0007669"/>
    <property type="project" value="InterPro"/>
</dbReference>
<dbReference type="CDD" id="cd01949">
    <property type="entry name" value="GGDEF"/>
    <property type="match status" value="1"/>
</dbReference>
<dbReference type="CDD" id="cd01948">
    <property type="entry name" value="EAL"/>
    <property type="match status" value="1"/>
</dbReference>